<dbReference type="OrthoDB" id="5868344at2"/>
<evidence type="ECO:0000256" key="1">
    <source>
        <dbReference type="ARBA" id="ARBA00004141"/>
    </source>
</evidence>
<dbReference type="InterPro" id="IPR003339">
    <property type="entry name" value="ABC/ECF_trnsptr_transmembrane"/>
</dbReference>
<feature type="transmembrane region" description="Helical" evidence="6">
    <location>
        <begin position="20"/>
        <end position="53"/>
    </location>
</feature>
<protein>
    <submittedName>
        <fullName evidence="7">Energy-coupling factor transporter transmembrane protein BioN</fullName>
    </submittedName>
</protein>
<evidence type="ECO:0000256" key="6">
    <source>
        <dbReference type="SAM" id="Phobius"/>
    </source>
</evidence>
<reference evidence="7 8" key="1">
    <citation type="submission" date="2018-11" db="EMBL/GenBank/DDBJ databases">
        <authorList>
            <person name="Criscuolo A."/>
        </authorList>
    </citation>
    <scope>NUCLEOTIDE SEQUENCE [LARGE SCALE GENOMIC DNA]</scope>
    <source>
        <strain evidence="7">ACIP111625</strain>
    </source>
</reference>
<dbReference type="CDD" id="cd16914">
    <property type="entry name" value="EcfT"/>
    <property type="match status" value="1"/>
</dbReference>
<sequence length="204" mass="21968">MLTLTSPVDTPWHHLPAGAKLAALAGFTLVLFALKSPWALGAALGLVLALHLPGGRRFGLHALKMLRPLWFFVVVVSAWHLWTGEPRTGAVIVLRMIAAVAAANLVTMTTRLSDMLSVIERLMRPLAPLIPPRRLALAFALVIRFIPALGESLARIRDAWAARSPRRAGWRVLVPGVLAALDDADRAAEALRARGGTDGEPPRG</sequence>
<dbReference type="RefSeq" id="WP_124088076.1">
    <property type="nucleotide sequence ID" value="NZ_UXAW01000091.1"/>
</dbReference>
<evidence type="ECO:0000256" key="4">
    <source>
        <dbReference type="ARBA" id="ARBA00022989"/>
    </source>
</evidence>
<evidence type="ECO:0000256" key="3">
    <source>
        <dbReference type="ARBA" id="ARBA00022692"/>
    </source>
</evidence>
<dbReference type="Pfam" id="PF02361">
    <property type="entry name" value="CbiQ"/>
    <property type="match status" value="1"/>
</dbReference>
<dbReference type="Proteomes" id="UP000277498">
    <property type="component" value="Unassembled WGS sequence"/>
</dbReference>
<dbReference type="EMBL" id="UXAW01000091">
    <property type="protein sequence ID" value="VDC32315.1"/>
    <property type="molecule type" value="Genomic_DNA"/>
</dbReference>
<dbReference type="GO" id="GO:0005886">
    <property type="term" value="C:plasma membrane"/>
    <property type="evidence" value="ECO:0007669"/>
    <property type="project" value="UniProtKB-ARBA"/>
</dbReference>
<name>A0A3P5XC53_9RHOB</name>
<evidence type="ECO:0000256" key="5">
    <source>
        <dbReference type="ARBA" id="ARBA00023136"/>
    </source>
</evidence>
<feature type="transmembrane region" description="Helical" evidence="6">
    <location>
        <begin position="65"/>
        <end position="82"/>
    </location>
</feature>
<organism evidence="7 8">
    <name type="scientific">Pseudogemmobacter humi</name>
    <dbReference type="NCBI Taxonomy" id="2483812"/>
    <lineage>
        <taxon>Bacteria</taxon>
        <taxon>Pseudomonadati</taxon>
        <taxon>Pseudomonadota</taxon>
        <taxon>Alphaproteobacteria</taxon>
        <taxon>Rhodobacterales</taxon>
        <taxon>Paracoccaceae</taxon>
        <taxon>Pseudogemmobacter</taxon>
    </lineage>
</organism>
<keyword evidence="8" id="KW-1185">Reference proteome</keyword>
<feature type="transmembrane region" description="Helical" evidence="6">
    <location>
        <begin position="88"/>
        <end position="107"/>
    </location>
</feature>
<proteinExistence type="inferred from homology"/>
<evidence type="ECO:0000256" key="2">
    <source>
        <dbReference type="ARBA" id="ARBA00008564"/>
    </source>
</evidence>
<comment type="subcellular location">
    <subcellularLocation>
        <location evidence="1">Membrane</location>
        <topology evidence="1">Multi-pass membrane protein</topology>
    </subcellularLocation>
</comment>
<evidence type="ECO:0000313" key="7">
    <source>
        <dbReference type="EMBL" id="VDC32315.1"/>
    </source>
</evidence>
<keyword evidence="3 6" id="KW-0812">Transmembrane</keyword>
<keyword evidence="4 6" id="KW-1133">Transmembrane helix</keyword>
<comment type="similarity">
    <text evidence="2">Belongs to the CbiQ family.</text>
</comment>
<evidence type="ECO:0000313" key="8">
    <source>
        <dbReference type="Proteomes" id="UP000277498"/>
    </source>
</evidence>
<accession>A0A3P5XC53</accession>
<dbReference type="AlphaFoldDB" id="A0A3P5XC53"/>
<gene>
    <name evidence="7" type="primary">bioN</name>
    <name evidence="7" type="ORF">XINFAN_03372</name>
</gene>
<keyword evidence="5 6" id="KW-0472">Membrane</keyword>